<feature type="domain" description="Tyr recombinase" evidence="2">
    <location>
        <begin position="31"/>
        <end position="213"/>
    </location>
</feature>
<dbReference type="EMBL" id="UINC01133669">
    <property type="protein sequence ID" value="SVD16739.1"/>
    <property type="molecule type" value="Genomic_DNA"/>
</dbReference>
<dbReference type="Gene3D" id="1.10.443.10">
    <property type="entry name" value="Intergrase catalytic core"/>
    <property type="match status" value="1"/>
</dbReference>
<dbReference type="GO" id="GO:0006310">
    <property type="term" value="P:DNA recombination"/>
    <property type="evidence" value="ECO:0007669"/>
    <property type="project" value="UniProtKB-KW"/>
</dbReference>
<dbReference type="GO" id="GO:0003677">
    <property type="term" value="F:DNA binding"/>
    <property type="evidence" value="ECO:0007669"/>
    <property type="project" value="InterPro"/>
</dbReference>
<evidence type="ECO:0000259" key="2">
    <source>
        <dbReference type="PROSITE" id="PS51898"/>
    </source>
</evidence>
<dbReference type="SUPFAM" id="SSF56349">
    <property type="entry name" value="DNA breaking-rejoining enzymes"/>
    <property type="match status" value="1"/>
</dbReference>
<reference evidence="3" key="1">
    <citation type="submission" date="2018-05" db="EMBL/GenBank/DDBJ databases">
        <authorList>
            <person name="Lanie J.A."/>
            <person name="Ng W.-L."/>
            <person name="Kazmierczak K.M."/>
            <person name="Andrzejewski T.M."/>
            <person name="Davidsen T.M."/>
            <person name="Wayne K.J."/>
            <person name="Tettelin H."/>
            <person name="Glass J.I."/>
            <person name="Rusch D."/>
            <person name="Podicherti R."/>
            <person name="Tsui H.-C.T."/>
            <person name="Winkler M.E."/>
        </authorList>
    </citation>
    <scope>NUCLEOTIDE SEQUENCE</scope>
</reference>
<gene>
    <name evidence="3" type="ORF">METZ01_LOCUS369593</name>
</gene>
<feature type="non-terminal residue" evidence="3">
    <location>
        <position position="1"/>
    </location>
</feature>
<accession>A0A382T3J7</accession>
<dbReference type="InterPro" id="IPR013762">
    <property type="entry name" value="Integrase-like_cat_sf"/>
</dbReference>
<keyword evidence="1" id="KW-0233">DNA recombination</keyword>
<evidence type="ECO:0000256" key="1">
    <source>
        <dbReference type="ARBA" id="ARBA00023172"/>
    </source>
</evidence>
<protein>
    <recommendedName>
        <fullName evidence="2">Tyr recombinase domain-containing protein</fullName>
    </recommendedName>
</protein>
<dbReference type="PROSITE" id="PS51898">
    <property type="entry name" value="TYR_RECOMBINASE"/>
    <property type="match status" value="1"/>
</dbReference>
<dbReference type="AlphaFoldDB" id="A0A382T3J7"/>
<organism evidence="3">
    <name type="scientific">marine metagenome</name>
    <dbReference type="NCBI Taxonomy" id="408172"/>
    <lineage>
        <taxon>unclassified sequences</taxon>
        <taxon>metagenomes</taxon>
        <taxon>ecological metagenomes</taxon>
    </lineage>
</organism>
<name>A0A382T3J7_9ZZZZ</name>
<dbReference type="InterPro" id="IPR002104">
    <property type="entry name" value="Integrase_catalytic"/>
</dbReference>
<dbReference type="InterPro" id="IPR011010">
    <property type="entry name" value="DNA_brk_join_enz"/>
</dbReference>
<evidence type="ECO:0000313" key="3">
    <source>
        <dbReference type="EMBL" id="SVD16739.1"/>
    </source>
</evidence>
<sequence>VLRQLIQSVDPSYDIHKRLLADIKFVSLYRDMLPPLTREQIDKAWEQAQKTRVHKGRGHNFKRAFWIMVWTGVEAKDIADLRPKHFKMIKGQEWLIKERHKTMLTKSNPLIKIPVLPQFRKILDEVPIPLNKDMPYFPDLDCDACNQAIGEYFKKAGLKGYGAKYLRRHLAEMALDLGQSETWIQQALGHCSDSEQTKKYMRVRGETMVGVFEKIANYG</sequence>
<proteinExistence type="predicted"/>
<dbReference type="GO" id="GO:0015074">
    <property type="term" value="P:DNA integration"/>
    <property type="evidence" value="ECO:0007669"/>
    <property type="project" value="InterPro"/>
</dbReference>